<dbReference type="InterPro" id="IPR004162">
    <property type="entry name" value="SINA-like_animal"/>
</dbReference>
<organism evidence="13 14">
    <name type="scientific">Orchesella dallaii</name>
    <dbReference type="NCBI Taxonomy" id="48710"/>
    <lineage>
        <taxon>Eukaryota</taxon>
        <taxon>Metazoa</taxon>
        <taxon>Ecdysozoa</taxon>
        <taxon>Arthropoda</taxon>
        <taxon>Hexapoda</taxon>
        <taxon>Collembola</taxon>
        <taxon>Entomobryomorpha</taxon>
        <taxon>Entomobryoidea</taxon>
        <taxon>Orchesellidae</taxon>
        <taxon>Orchesellinae</taxon>
        <taxon>Orchesella</taxon>
    </lineage>
</organism>
<keyword evidence="8 10" id="KW-0862">Zinc</keyword>
<dbReference type="SUPFAM" id="SSF49599">
    <property type="entry name" value="TRAF domain-like"/>
    <property type="match status" value="1"/>
</dbReference>
<dbReference type="PROSITE" id="PS50089">
    <property type="entry name" value="ZF_RING_2"/>
    <property type="match status" value="1"/>
</dbReference>
<protein>
    <recommendedName>
        <fullName evidence="10">E3 ubiquitin-protein ligase</fullName>
        <ecNumber evidence="10">2.3.2.27</ecNumber>
    </recommendedName>
</protein>
<dbReference type="Pfam" id="PF03145">
    <property type="entry name" value="Sina_TRAF"/>
    <property type="match status" value="1"/>
</dbReference>
<dbReference type="InterPro" id="IPR008974">
    <property type="entry name" value="TRAF-like"/>
</dbReference>
<dbReference type="PANTHER" id="PTHR45877">
    <property type="entry name" value="E3 UBIQUITIN-PROTEIN LIGASE SIAH2"/>
    <property type="match status" value="1"/>
</dbReference>
<reference evidence="13 14" key="1">
    <citation type="submission" date="2024-08" db="EMBL/GenBank/DDBJ databases">
        <authorList>
            <person name="Cucini C."/>
            <person name="Frati F."/>
        </authorList>
    </citation>
    <scope>NUCLEOTIDE SEQUENCE [LARGE SCALE GENOMIC DNA]</scope>
</reference>
<keyword evidence="6 9" id="KW-0863">Zinc-finger</keyword>
<proteinExistence type="inferred from homology"/>
<evidence type="ECO:0000256" key="9">
    <source>
        <dbReference type="PROSITE-ProRule" id="PRU00455"/>
    </source>
</evidence>
<dbReference type="SUPFAM" id="SSF57850">
    <property type="entry name" value="RING/U-box"/>
    <property type="match status" value="1"/>
</dbReference>
<keyword evidence="4" id="KW-0808">Transferase</keyword>
<dbReference type="Pfam" id="PF21361">
    <property type="entry name" value="Sina_ZnF"/>
    <property type="match status" value="1"/>
</dbReference>
<feature type="domain" description="SIAH-type" evidence="12">
    <location>
        <begin position="99"/>
        <end position="159"/>
    </location>
</feature>
<evidence type="ECO:0000256" key="10">
    <source>
        <dbReference type="RuleBase" id="RU201113"/>
    </source>
</evidence>
<evidence type="ECO:0000259" key="12">
    <source>
        <dbReference type="PROSITE" id="PS51081"/>
    </source>
</evidence>
<evidence type="ECO:0000313" key="14">
    <source>
        <dbReference type="Proteomes" id="UP001642540"/>
    </source>
</evidence>
<evidence type="ECO:0000256" key="7">
    <source>
        <dbReference type="ARBA" id="ARBA00022786"/>
    </source>
</evidence>
<keyword evidence="7 10" id="KW-0833">Ubl conjugation pathway</keyword>
<evidence type="ECO:0000256" key="3">
    <source>
        <dbReference type="ARBA" id="ARBA00009119"/>
    </source>
</evidence>
<name>A0ABP1QR31_9HEXA</name>
<comment type="similarity">
    <text evidence="3 10">Belongs to the SINA (Seven in absentia) family.</text>
</comment>
<dbReference type="InterPro" id="IPR049548">
    <property type="entry name" value="Sina-like_RING"/>
</dbReference>
<dbReference type="PROSITE" id="PS51081">
    <property type="entry name" value="ZF_SIAH"/>
    <property type="match status" value="1"/>
</dbReference>
<evidence type="ECO:0000256" key="4">
    <source>
        <dbReference type="ARBA" id="ARBA00022679"/>
    </source>
</evidence>
<feature type="domain" description="RING-type" evidence="11">
    <location>
        <begin position="43"/>
        <end position="79"/>
    </location>
</feature>
<dbReference type="InterPro" id="IPR013083">
    <property type="entry name" value="Znf_RING/FYVE/PHD"/>
</dbReference>
<evidence type="ECO:0000313" key="13">
    <source>
        <dbReference type="EMBL" id="CAL8110520.1"/>
    </source>
</evidence>
<keyword evidence="14" id="KW-1185">Reference proteome</keyword>
<dbReference type="Pfam" id="PF21362">
    <property type="entry name" value="Sina_RING"/>
    <property type="match status" value="1"/>
</dbReference>
<dbReference type="InterPro" id="IPR001841">
    <property type="entry name" value="Znf_RING"/>
</dbReference>
<dbReference type="PANTHER" id="PTHR45877:SF2">
    <property type="entry name" value="E3 UBIQUITIN-PROTEIN LIGASE SINA-RELATED"/>
    <property type="match status" value="1"/>
</dbReference>
<comment type="caution">
    <text evidence="13">The sequence shown here is derived from an EMBL/GenBank/DDBJ whole genome shotgun (WGS) entry which is preliminary data.</text>
</comment>
<evidence type="ECO:0000259" key="11">
    <source>
        <dbReference type="PROSITE" id="PS50089"/>
    </source>
</evidence>
<evidence type="ECO:0000256" key="5">
    <source>
        <dbReference type="ARBA" id="ARBA00022723"/>
    </source>
</evidence>
<dbReference type="Gene3D" id="3.30.40.10">
    <property type="entry name" value="Zinc/RING finger domain, C3HC4 (zinc finger)"/>
    <property type="match status" value="2"/>
</dbReference>
<evidence type="ECO:0000256" key="6">
    <source>
        <dbReference type="ARBA" id="ARBA00022771"/>
    </source>
</evidence>
<dbReference type="EC" id="2.3.2.27" evidence="10"/>
<dbReference type="InterPro" id="IPR018121">
    <property type="entry name" value="7-in-absentia-prot_TRAF-dom"/>
</dbReference>
<comment type="domain">
    <text evidence="10">The SBD domain (substrate-binding domain) mediates the interaction with substrate proteins. It is related to the TRAF family.</text>
</comment>
<dbReference type="EMBL" id="CAXLJM020000045">
    <property type="protein sequence ID" value="CAL8110520.1"/>
    <property type="molecule type" value="Genomic_DNA"/>
</dbReference>
<dbReference type="InterPro" id="IPR013010">
    <property type="entry name" value="Znf_SIAH"/>
</dbReference>
<comment type="pathway">
    <text evidence="2 10">Protein modification; protein ubiquitination.</text>
</comment>
<dbReference type="Proteomes" id="UP001642540">
    <property type="component" value="Unassembled WGS sequence"/>
</dbReference>
<comment type="function">
    <text evidence="10">E3 ubiquitin-protein ligase that mediates ubiquitination and subsequent proteasomal degradation of target proteins. E3 ubiquitin ligases accept ubiquitin from an E2 ubiquitin-conjugating enzyme in the form of a thioester and then directly transfers the ubiquitin to targeted substrates.</text>
</comment>
<comment type="catalytic activity">
    <reaction evidence="1 10">
        <text>S-ubiquitinyl-[E2 ubiquitin-conjugating enzyme]-L-cysteine + [acceptor protein]-L-lysine = [E2 ubiquitin-conjugating enzyme]-L-cysteine + N(6)-ubiquitinyl-[acceptor protein]-L-lysine.</text>
        <dbReference type="EC" id="2.3.2.27"/>
    </reaction>
</comment>
<evidence type="ECO:0000256" key="8">
    <source>
        <dbReference type="ARBA" id="ARBA00022833"/>
    </source>
</evidence>
<comment type="domain">
    <text evidence="10">The RING-type zinc finger domain is essential for ubiquitin ligase activity.</text>
</comment>
<gene>
    <name evidence="13" type="ORF">ODALV1_LOCUS14320</name>
</gene>
<evidence type="ECO:0000256" key="2">
    <source>
        <dbReference type="ARBA" id="ARBA00004906"/>
    </source>
</evidence>
<keyword evidence="5 10" id="KW-0479">Metal-binding</keyword>
<accession>A0ABP1QR31</accession>
<dbReference type="Gene3D" id="2.60.210.10">
    <property type="entry name" value="Apoptosis, Tumor Necrosis Factor Receptor Associated Protein 2, Chain A"/>
    <property type="match status" value="1"/>
</dbReference>
<sequence length="295" mass="32831">MEGNVVGNGSQAADVGIPVTLPVQDTNFPSSSNTESLLSITECPVCFDVSLPIYQCINGHIICNSCLQGLDQKICPTCRVSLVEPTRNLALEKVLKNYNVRLPCKYSLNGCMERRGCVEKEAHQLVCPFKTYTCPISSNNCRWEGRLDEIVDHLKGRRRPSHFVPLLFGETATFYFPAETDAESQLAIQIQTCFDTYFLIALKISTAADPNAGNEYFALVQAIGHAEEAARYAYRIELERDGRRLSWEAVPLGISDSTKQAMEKGDCLCFSSKTMLLFKNREIDLIPLVVTISEV</sequence>
<evidence type="ECO:0000256" key="1">
    <source>
        <dbReference type="ARBA" id="ARBA00000900"/>
    </source>
</evidence>